<protein>
    <submittedName>
        <fullName evidence="3">Putative aminopeptidase NPEPL1</fullName>
    </submittedName>
</protein>
<keyword evidence="3" id="KW-0031">Aminopeptidase</keyword>
<dbReference type="STRING" id="9402.L5JYD5"/>
<feature type="region of interest" description="Disordered" evidence="1">
    <location>
        <begin position="127"/>
        <end position="157"/>
    </location>
</feature>
<dbReference type="InParanoid" id="L5JYD5"/>
<reference evidence="4" key="1">
    <citation type="journal article" date="2013" name="Science">
        <title>Comparative analysis of bat genomes provides insight into the evolution of flight and immunity.</title>
        <authorList>
            <person name="Zhang G."/>
            <person name="Cowled C."/>
            <person name="Shi Z."/>
            <person name="Huang Z."/>
            <person name="Bishop-Lilly K.A."/>
            <person name="Fang X."/>
            <person name="Wynne J.W."/>
            <person name="Xiong Z."/>
            <person name="Baker M.L."/>
            <person name="Zhao W."/>
            <person name="Tachedjian M."/>
            <person name="Zhu Y."/>
            <person name="Zhou P."/>
            <person name="Jiang X."/>
            <person name="Ng J."/>
            <person name="Yang L."/>
            <person name="Wu L."/>
            <person name="Xiao J."/>
            <person name="Feng Y."/>
            <person name="Chen Y."/>
            <person name="Sun X."/>
            <person name="Zhang Y."/>
            <person name="Marsh G.A."/>
            <person name="Crameri G."/>
            <person name="Broder C.C."/>
            <person name="Frey K.G."/>
            <person name="Wang L.F."/>
            <person name="Wang J."/>
        </authorList>
    </citation>
    <scope>NUCLEOTIDE SEQUENCE [LARGE SCALE GENOMIC DNA]</scope>
</reference>
<gene>
    <name evidence="3" type="ORF">PAL_GLEAN10024579</name>
</gene>
<dbReference type="Gene3D" id="3.40.50.10590">
    <property type="entry name" value="Zn-dependent exopeptidases"/>
    <property type="match status" value="1"/>
</dbReference>
<proteinExistence type="predicted"/>
<organism evidence="3 4">
    <name type="scientific">Pteropus alecto</name>
    <name type="common">Black flying fox</name>
    <dbReference type="NCBI Taxonomy" id="9402"/>
    <lineage>
        <taxon>Eukaryota</taxon>
        <taxon>Metazoa</taxon>
        <taxon>Chordata</taxon>
        <taxon>Craniata</taxon>
        <taxon>Vertebrata</taxon>
        <taxon>Euteleostomi</taxon>
        <taxon>Mammalia</taxon>
        <taxon>Eutheria</taxon>
        <taxon>Laurasiatheria</taxon>
        <taxon>Chiroptera</taxon>
        <taxon>Yinpterochiroptera</taxon>
        <taxon>Pteropodoidea</taxon>
        <taxon>Pteropodidae</taxon>
        <taxon>Pteropodinae</taxon>
        <taxon>Pteropus</taxon>
    </lineage>
</organism>
<feature type="domain" description="Probable aminopeptidase NPEPL1 N-terminal" evidence="2">
    <location>
        <begin position="8"/>
        <end position="94"/>
    </location>
</feature>
<evidence type="ECO:0000256" key="1">
    <source>
        <dbReference type="SAM" id="MobiDB-lite"/>
    </source>
</evidence>
<dbReference type="EMBL" id="KB031072">
    <property type="protein sequence ID" value="ELK04340.1"/>
    <property type="molecule type" value="Genomic_DNA"/>
</dbReference>
<dbReference type="AlphaFoldDB" id="L5JYD5"/>
<evidence type="ECO:0000313" key="3">
    <source>
        <dbReference type="EMBL" id="ELK04340.1"/>
    </source>
</evidence>
<keyword evidence="3" id="KW-0645">Protease</keyword>
<dbReference type="GO" id="GO:0004177">
    <property type="term" value="F:aminopeptidase activity"/>
    <property type="evidence" value="ECO:0007669"/>
    <property type="project" value="UniProtKB-KW"/>
</dbReference>
<keyword evidence="4" id="KW-1185">Reference proteome</keyword>
<evidence type="ECO:0000259" key="2">
    <source>
        <dbReference type="Pfam" id="PF18295"/>
    </source>
</evidence>
<evidence type="ECO:0000313" key="4">
    <source>
        <dbReference type="Proteomes" id="UP000010552"/>
    </source>
</evidence>
<dbReference type="InterPro" id="IPR041417">
    <property type="entry name" value="NPEPL1_N"/>
</dbReference>
<name>L5JYD5_PTEAL</name>
<sequence>MRTAELWQAALSTLNPNPTDSCPLYLNCATVAALPPRVSRHNSPSAAHFVTRLVRTCLPPGTHRCIVMVCERSDAFASACALARAFPLFTHRAGASRRTDKTVTVEFFLVGQDNGPVEVSTLQPTKIELDPNDHASLAPGGPSELEPTVQQPPEPEV</sequence>
<accession>L5JYD5</accession>
<dbReference type="Proteomes" id="UP000010552">
    <property type="component" value="Unassembled WGS sequence"/>
</dbReference>
<keyword evidence="3" id="KW-0378">Hydrolase</keyword>
<dbReference type="Pfam" id="PF18295">
    <property type="entry name" value="Pdase_M17_N2"/>
    <property type="match status" value="1"/>
</dbReference>